<keyword evidence="16" id="KW-1185">Reference proteome</keyword>
<dbReference type="KEGG" id="acan:ACA1_299580"/>
<dbReference type="Gene3D" id="3.30.70.1230">
    <property type="entry name" value="Nucleotide cyclase"/>
    <property type="match status" value="1"/>
</dbReference>
<dbReference type="GeneID" id="14911515"/>
<dbReference type="InterPro" id="IPR051681">
    <property type="entry name" value="Ser/Thr_Kinases-Pseudokinases"/>
</dbReference>
<keyword evidence="5" id="KW-0808">Transferase</keyword>
<evidence type="ECO:0000256" key="10">
    <source>
        <dbReference type="ARBA" id="ARBA00048679"/>
    </source>
</evidence>
<dbReference type="FunFam" id="3.30.200.20:FF:000060">
    <property type="entry name" value="Serine/threonine-protein kinase isoform 1"/>
    <property type="match status" value="1"/>
</dbReference>
<evidence type="ECO:0000256" key="11">
    <source>
        <dbReference type="PROSITE-ProRule" id="PRU10141"/>
    </source>
</evidence>
<proteinExistence type="inferred from homology"/>
<feature type="binding site" evidence="11">
    <location>
        <position position="188"/>
    </location>
    <ligand>
        <name>ATP</name>
        <dbReference type="ChEBI" id="CHEBI:30616"/>
    </ligand>
</feature>
<dbReference type="InterPro" id="IPR001245">
    <property type="entry name" value="Ser-Thr/Tyr_kinase_cat_dom"/>
</dbReference>
<reference evidence="15 16" key="1">
    <citation type="journal article" date="2013" name="Genome Biol.">
        <title>Genome of Acanthamoeba castellanii highlights extensive lateral gene transfer and early evolution of tyrosine kinase signaling.</title>
        <authorList>
            <person name="Clarke M."/>
            <person name="Lohan A.J."/>
            <person name="Liu B."/>
            <person name="Lagkouvardos I."/>
            <person name="Roy S."/>
            <person name="Zafar N."/>
            <person name="Bertelli C."/>
            <person name="Schilde C."/>
            <person name="Kianianmomeni A."/>
            <person name="Burglin T.R."/>
            <person name="Frech C."/>
            <person name="Turcotte B."/>
            <person name="Kopec K.O."/>
            <person name="Synnott J.M."/>
            <person name="Choo C."/>
            <person name="Paponov I."/>
            <person name="Finkler A."/>
            <person name="Soon Heng Tan C."/>
            <person name="Hutchins A.P."/>
            <person name="Weinmeier T."/>
            <person name="Rattei T."/>
            <person name="Chu J.S."/>
            <person name="Gimenez G."/>
            <person name="Irimia M."/>
            <person name="Rigden D.J."/>
            <person name="Fitzpatrick D.A."/>
            <person name="Lorenzo-Morales J."/>
            <person name="Bateman A."/>
            <person name="Chiu C.H."/>
            <person name="Tang P."/>
            <person name="Hegemann P."/>
            <person name="Fromm H."/>
            <person name="Raoult D."/>
            <person name="Greub G."/>
            <person name="Miranda-Saavedra D."/>
            <person name="Chen N."/>
            <person name="Nash P."/>
            <person name="Ginger M.L."/>
            <person name="Horn M."/>
            <person name="Schaap P."/>
            <person name="Caler L."/>
            <person name="Loftus B."/>
        </authorList>
    </citation>
    <scope>NUCLEOTIDE SEQUENCE [LARGE SCALE GENOMIC DNA]</scope>
    <source>
        <strain evidence="15 16">Neff</strain>
    </source>
</reference>
<dbReference type="VEuPathDB" id="AmoebaDB:ACA1_299580"/>
<dbReference type="Pfam" id="PF07714">
    <property type="entry name" value="PK_Tyr_Ser-Thr"/>
    <property type="match status" value="1"/>
</dbReference>
<evidence type="ECO:0000256" key="8">
    <source>
        <dbReference type="ARBA" id="ARBA00022840"/>
    </source>
</evidence>
<feature type="domain" description="Protein kinase" evidence="14">
    <location>
        <begin position="161"/>
        <end position="410"/>
    </location>
</feature>
<dbReference type="GO" id="GO:0005524">
    <property type="term" value="F:ATP binding"/>
    <property type="evidence" value="ECO:0007669"/>
    <property type="project" value="UniProtKB-UniRule"/>
</dbReference>
<dbReference type="SUPFAM" id="SSF55073">
    <property type="entry name" value="Nucleotide cyclase"/>
    <property type="match status" value="1"/>
</dbReference>
<evidence type="ECO:0000256" key="9">
    <source>
        <dbReference type="ARBA" id="ARBA00047899"/>
    </source>
</evidence>
<evidence type="ECO:0000256" key="12">
    <source>
        <dbReference type="RuleBase" id="RU000304"/>
    </source>
</evidence>
<comment type="catalytic activity">
    <reaction evidence="10">
        <text>L-seryl-[protein] + ATP = O-phospho-L-seryl-[protein] + ADP + H(+)</text>
        <dbReference type="Rhea" id="RHEA:17989"/>
        <dbReference type="Rhea" id="RHEA-COMP:9863"/>
        <dbReference type="Rhea" id="RHEA-COMP:11604"/>
        <dbReference type="ChEBI" id="CHEBI:15378"/>
        <dbReference type="ChEBI" id="CHEBI:29999"/>
        <dbReference type="ChEBI" id="CHEBI:30616"/>
        <dbReference type="ChEBI" id="CHEBI:83421"/>
        <dbReference type="ChEBI" id="CHEBI:456216"/>
        <dbReference type="EC" id="2.7.11.1"/>
    </reaction>
</comment>
<comment type="catalytic activity">
    <reaction evidence="9">
        <text>L-threonyl-[protein] + ATP = O-phospho-L-threonyl-[protein] + ADP + H(+)</text>
        <dbReference type="Rhea" id="RHEA:46608"/>
        <dbReference type="Rhea" id="RHEA-COMP:11060"/>
        <dbReference type="Rhea" id="RHEA-COMP:11605"/>
        <dbReference type="ChEBI" id="CHEBI:15378"/>
        <dbReference type="ChEBI" id="CHEBI:30013"/>
        <dbReference type="ChEBI" id="CHEBI:30616"/>
        <dbReference type="ChEBI" id="CHEBI:61977"/>
        <dbReference type="ChEBI" id="CHEBI:456216"/>
        <dbReference type="EC" id="2.7.11.1"/>
    </reaction>
</comment>
<dbReference type="GO" id="GO:0016020">
    <property type="term" value="C:membrane"/>
    <property type="evidence" value="ECO:0007669"/>
    <property type="project" value="UniProtKB-SubCell"/>
</dbReference>
<sequence length="427" mass="47279">MTRRVEYIGPVVNAAARITAMTHGGQIVMSHAVHAKVKDADTMTKRLVHLGKFEMPDAPAGAKLYELKVEGLEGRFFGGVTKDGDTTSSTPPHSGDGASDDGKDKAVEPNEMSGMSTASSDGGRGRGGELQTAVGEGMMFKEDTFLTSANLCRWIIDFHEIQVGKQVGLGSYGVVYRGKWKGVEVAVKRFIKQKLDERRMLEFRAEMAFLSELHHPNIVLFIGACVKKPNLCIVTEFMKQGSLKDILANNTIKLAWKHKLRLLRSAALGINYLHSLHPVIVHRDLKPSNLLVDENMNVKVADFGFARIKEENATMTRCGTPCWTAPEVLRGEKYDERADVFSFGIIMWQVATRKEPYAGRNFMGVSLDVLEGKRPQIPNDCPPEFKKVMKKCWHASADKRPTLEDVVTFLDQQVGDDNDSSAAQLGI</sequence>
<dbReference type="InterPro" id="IPR008271">
    <property type="entry name" value="Ser/Thr_kinase_AS"/>
</dbReference>
<dbReference type="Proteomes" id="UP000011083">
    <property type="component" value="Unassembled WGS sequence"/>
</dbReference>
<keyword evidence="6 11" id="KW-0547">Nucleotide-binding</keyword>
<evidence type="ECO:0000256" key="7">
    <source>
        <dbReference type="ARBA" id="ARBA00022777"/>
    </source>
</evidence>
<evidence type="ECO:0000256" key="13">
    <source>
        <dbReference type="SAM" id="MobiDB-lite"/>
    </source>
</evidence>
<dbReference type="InterPro" id="IPR017441">
    <property type="entry name" value="Protein_kinase_ATP_BS"/>
</dbReference>
<dbReference type="PROSITE" id="PS00108">
    <property type="entry name" value="PROTEIN_KINASE_ST"/>
    <property type="match status" value="1"/>
</dbReference>
<dbReference type="AlphaFoldDB" id="L8GD91"/>
<gene>
    <name evidence="15" type="ORF">ACA1_299580</name>
</gene>
<evidence type="ECO:0000256" key="1">
    <source>
        <dbReference type="ARBA" id="ARBA00004167"/>
    </source>
</evidence>
<evidence type="ECO:0000256" key="3">
    <source>
        <dbReference type="ARBA" id="ARBA00012513"/>
    </source>
</evidence>
<evidence type="ECO:0000313" key="15">
    <source>
        <dbReference type="EMBL" id="ELR11090.1"/>
    </source>
</evidence>
<evidence type="ECO:0000256" key="4">
    <source>
        <dbReference type="ARBA" id="ARBA00022527"/>
    </source>
</evidence>
<evidence type="ECO:0000256" key="5">
    <source>
        <dbReference type="ARBA" id="ARBA00022679"/>
    </source>
</evidence>
<keyword evidence="7 15" id="KW-0418">Kinase</keyword>
<keyword evidence="4 12" id="KW-0723">Serine/threonine-protein kinase</keyword>
<dbReference type="InterPro" id="IPR011009">
    <property type="entry name" value="Kinase-like_dom_sf"/>
</dbReference>
<dbReference type="InterPro" id="IPR000719">
    <property type="entry name" value="Prot_kinase_dom"/>
</dbReference>
<evidence type="ECO:0000256" key="2">
    <source>
        <dbReference type="ARBA" id="ARBA00005843"/>
    </source>
</evidence>
<dbReference type="PANTHER" id="PTHR44329:SF298">
    <property type="entry name" value="MIXED LINEAGE KINASE DOMAIN-LIKE PROTEIN"/>
    <property type="match status" value="1"/>
</dbReference>
<name>L8GD91_ACACF</name>
<dbReference type="RefSeq" id="XP_004333103.1">
    <property type="nucleotide sequence ID" value="XM_004333055.1"/>
</dbReference>
<dbReference type="InterPro" id="IPR029787">
    <property type="entry name" value="Nucleotide_cyclase"/>
</dbReference>
<feature type="region of interest" description="Disordered" evidence="13">
    <location>
        <begin position="79"/>
        <end position="130"/>
    </location>
</feature>
<dbReference type="STRING" id="1257118.L8GD91"/>
<dbReference type="PROSITE" id="PS00107">
    <property type="entry name" value="PROTEIN_KINASE_ATP"/>
    <property type="match status" value="1"/>
</dbReference>
<dbReference type="Gene3D" id="3.30.200.20">
    <property type="entry name" value="Phosphorylase Kinase, domain 1"/>
    <property type="match status" value="1"/>
</dbReference>
<dbReference type="CDD" id="cd13999">
    <property type="entry name" value="STKc_MAP3K-like"/>
    <property type="match status" value="1"/>
</dbReference>
<dbReference type="OMA" id="MPVSCFN"/>
<evidence type="ECO:0000256" key="6">
    <source>
        <dbReference type="ARBA" id="ARBA00022741"/>
    </source>
</evidence>
<keyword evidence="8 11" id="KW-0067">ATP-binding</keyword>
<evidence type="ECO:0000259" key="14">
    <source>
        <dbReference type="PROSITE" id="PS50011"/>
    </source>
</evidence>
<dbReference type="EC" id="2.7.11.1" evidence="3"/>
<dbReference type="GO" id="GO:0004674">
    <property type="term" value="F:protein serine/threonine kinase activity"/>
    <property type="evidence" value="ECO:0007669"/>
    <property type="project" value="UniProtKB-KW"/>
</dbReference>
<accession>L8GD91</accession>
<dbReference type="Gene3D" id="1.10.510.10">
    <property type="entry name" value="Transferase(Phosphotransferase) domain 1"/>
    <property type="match status" value="1"/>
</dbReference>
<protein>
    <recommendedName>
        <fullName evidence="3">non-specific serine/threonine protein kinase</fullName>
        <ecNumber evidence="3">2.7.11.1</ecNumber>
    </recommendedName>
</protein>
<dbReference type="EMBL" id="KB008159">
    <property type="protein sequence ID" value="ELR11090.1"/>
    <property type="molecule type" value="Genomic_DNA"/>
</dbReference>
<dbReference type="SUPFAM" id="SSF56112">
    <property type="entry name" value="Protein kinase-like (PK-like)"/>
    <property type="match status" value="1"/>
</dbReference>
<evidence type="ECO:0000313" key="16">
    <source>
        <dbReference type="Proteomes" id="UP000011083"/>
    </source>
</evidence>
<dbReference type="SMART" id="SM00220">
    <property type="entry name" value="S_TKc"/>
    <property type="match status" value="1"/>
</dbReference>
<dbReference type="PRINTS" id="PR00109">
    <property type="entry name" value="TYRKINASE"/>
</dbReference>
<comment type="similarity">
    <text evidence="2">Belongs to the protein kinase superfamily. TKL Ser/Thr protein kinase family.</text>
</comment>
<dbReference type="PANTHER" id="PTHR44329">
    <property type="entry name" value="SERINE/THREONINE-PROTEIN KINASE TNNI3K-RELATED"/>
    <property type="match status" value="1"/>
</dbReference>
<dbReference type="PROSITE" id="PS50011">
    <property type="entry name" value="PROTEIN_KINASE_DOM"/>
    <property type="match status" value="1"/>
</dbReference>
<dbReference type="OrthoDB" id="4062651at2759"/>
<organism evidence="15 16">
    <name type="scientific">Acanthamoeba castellanii (strain ATCC 30010 / Neff)</name>
    <dbReference type="NCBI Taxonomy" id="1257118"/>
    <lineage>
        <taxon>Eukaryota</taxon>
        <taxon>Amoebozoa</taxon>
        <taxon>Discosea</taxon>
        <taxon>Longamoebia</taxon>
        <taxon>Centramoebida</taxon>
        <taxon>Acanthamoebidae</taxon>
        <taxon>Acanthamoeba</taxon>
    </lineage>
</organism>
<comment type="subcellular location">
    <subcellularLocation>
        <location evidence="1">Membrane</location>
        <topology evidence="1">Single-pass membrane protein</topology>
    </subcellularLocation>
</comment>